<evidence type="ECO:0000313" key="3">
    <source>
        <dbReference type="Proteomes" id="UP000002964"/>
    </source>
</evidence>
<keyword evidence="3" id="KW-1185">Reference proteome</keyword>
<feature type="domain" description="Polymerase beta nucleotidyltransferase" evidence="1">
    <location>
        <begin position="65"/>
        <end position="137"/>
    </location>
</feature>
<dbReference type="Gene3D" id="3.30.460.10">
    <property type="entry name" value="Beta Polymerase, domain 2"/>
    <property type="match status" value="1"/>
</dbReference>
<proteinExistence type="predicted"/>
<evidence type="ECO:0000259" key="1">
    <source>
        <dbReference type="Pfam" id="PF18765"/>
    </source>
</evidence>
<dbReference type="EMBL" id="JH603169">
    <property type="protein sequence ID" value="EIC22048.1"/>
    <property type="molecule type" value="Genomic_DNA"/>
</dbReference>
<reference evidence="2 3" key="2">
    <citation type="submission" date="2011-11" db="EMBL/GenBank/DDBJ databases">
        <authorList>
            <consortium name="US DOE Joint Genome Institute"/>
            <person name="Lucas S."/>
            <person name="Han J."/>
            <person name="Lapidus A."/>
            <person name="Cheng J.-F."/>
            <person name="Goodwin L."/>
            <person name="Pitluck S."/>
            <person name="Peters L."/>
            <person name="Ovchinnikova G."/>
            <person name="Zhang X."/>
            <person name="Detter J.C."/>
            <person name="Han C."/>
            <person name="Tapia R."/>
            <person name="Land M."/>
            <person name="Hauser L."/>
            <person name="Kyrpides N."/>
            <person name="Ivanova N."/>
            <person name="Pagani I."/>
            <person name="Vogl K."/>
            <person name="Liu Z."/>
            <person name="Overmann J."/>
            <person name="Frigaard N.-U."/>
            <person name="Bryant D."/>
            <person name="Woyke T."/>
        </authorList>
    </citation>
    <scope>NUCLEOTIDE SEQUENCE [LARGE SCALE GENOMIC DNA]</scope>
    <source>
        <strain evidence="2 3">970</strain>
    </source>
</reference>
<dbReference type="GO" id="GO:0016740">
    <property type="term" value="F:transferase activity"/>
    <property type="evidence" value="ECO:0007669"/>
    <property type="project" value="UniProtKB-KW"/>
</dbReference>
<dbReference type="STRING" id="631362.Thi970DRAFT_02290"/>
<evidence type="ECO:0000313" key="2">
    <source>
        <dbReference type="EMBL" id="EIC22048.1"/>
    </source>
</evidence>
<dbReference type="InterPro" id="IPR043519">
    <property type="entry name" value="NT_sf"/>
</dbReference>
<dbReference type="PANTHER" id="PTHR43852">
    <property type="entry name" value="NUCLEOTIDYLTRANSFERASE"/>
    <property type="match status" value="1"/>
</dbReference>
<gene>
    <name evidence="2" type="ORF">Thi970DRAFT_02290</name>
</gene>
<dbReference type="PANTHER" id="PTHR43852:SF2">
    <property type="entry name" value="PROTEIN ADENYLYLTRANSFERASE MNTA"/>
    <property type="match status" value="1"/>
</dbReference>
<keyword evidence="2" id="KW-0808">Transferase</keyword>
<dbReference type="SUPFAM" id="SSF81301">
    <property type="entry name" value="Nucleotidyltransferase"/>
    <property type="match status" value="1"/>
</dbReference>
<dbReference type="eggNOG" id="COG1669">
    <property type="taxonomic scope" value="Bacteria"/>
</dbReference>
<sequence length="138" mass="14862">MFGNSRSDSSACLASDAARPRVVVTPAEAAAHLRCLAQESDRQGRARALELRRHLPQAVALLRDQYGATRVVLFGSLATGRCHADSDVDLAVAGLMSKRYFAALGDLMNIFQAPVDLVEIEQAPPSLLERIDSEGESL</sequence>
<dbReference type="InterPro" id="IPR052930">
    <property type="entry name" value="TA_antitoxin_MntA"/>
</dbReference>
<dbReference type="OrthoDB" id="5769031at2"/>
<dbReference type="HOGENOM" id="CLU_127610_2_0_6"/>
<dbReference type="Pfam" id="PF18765">
    <property type="entry name" value="Polbeta"/>
    <property type="match status" value="1"/>
</dbReference>
<organism evidence="2 3">
    <name type="scientific">Thiorhodovibrio frisius</name>
    <dbReference type="NCBI Taxonomy" id="631362"/>
    <lineage>
        <taxon>Bacteria</taxon>
        <taxon>Pseudomonadati</taxon>
        <taxon>Pseudomonadota</taxon>
        <taxon>Gammaproteobacteria</taxon>
        <taxon>Chromatiales</taxon>
        <taxon>Chromatiaceae</taxon>
        <taxon>Thiorhodovibrio</taxon>
    </lineage>
</organism>
<dbReference type="InterPro" id="IPR041633">
    <property type="entry name" value="Polbeta"/>
</dbReference>
<protein>
    <submittedName>
        <fullName evidence="2">Putative nucleotidyltransferase</fullName>
    </submittedName>
</protein>
<name>H8YZC1_9GAMM</name>
<reference evidence="3" key="1">
    <citation type="submission" date="2011-06" db="EMBL/GenBank/DDBJ databases">
        <authorList>
            <consortium name="US DOE Joint Genome Institute (JGI-PGF)"/>
            <person name="Lucas S."/>
            <person name="Han J."/>
            <person name="Lapidus A."/>
            <person name="Cheng J.-F."/>
            <person name="Goodwin L."/>
            <person name="Pitluck S."/>
            <person name="Peters L."/>
            <person name="Land M.L."/>
            <person name="Hauser L."/>
            <person name="Vogl K."/>
            <person name="Liu Z."/>
            <person name="Overmann J."/>
            <person name="Frigaard N.-U."/>
            <person name="Bryant D.A."/>
            <person name="Woyke T.J."/>
        </authorList>
    </citation>
    <scope>NUCLEOTIDE SEQUENCE [LARGE SCALE GENOMIC DNA]</scope>
    <source>
        <strain evidence="3">970</strain>
    </source>
</reference>
<dbReference type="AlphaFoldDB" id="H8YZC1"/>
<dbReference type="CDD" id="cd05403">
    <property type="entry name" value="NT_KNTase_like"/>
    <property type="match status" value="1"/>
</dbReference>
<accession>H8YZC1</accession>
<dbReference type="Proteomes" id="UP000002964">
    <property type="component" value="Unassembled WGS sequence"/>
</dbReference>